<dbReference type="InterPro" id="IPR054828">
    <property type="entry name" value="Vit_B12_bind_prot"/>
</dbReference>
<dbReference type="PANTHER" id="PTHR30535">
    <property type="entry name" value="VITAMIN B12-BINDING PROTEIN"/>
    <property type="match status" value="1"/>
</dbReference>
<dbReference type="Proteomes" id="UP000261174">
    <property type="component" value="Unassembled WGS sequence"/>
</dbReference>
<name>A0A3E1NZ97_9BACT</name>
<organism evidence="3 4">
    <name type="scientific">Chitinophaga silvisoli</name>
    <dbReference type="NCBI Taxonomy" id="2291814"/>
    <lineage>
        <taxon>Bacteria</taxon>
        <taxon>Pseudomonadati</taxon>
        <taxon>Bacteroidota</taxon>
        <taxon>Chitinophagia</taxon>
        <taxon>Chitinophagales</taxon>
        <taxon>Chitinophagaceae</taxon>
        <taxon>Chitinophaga</taxon>
    </lineage>
</organism>
<dbReference type="AlphaFoldDB" id="A0A3E1NZ97"/>
<dbReference type="OrthoDB" id="9816357at2"/>
<evidence type="ECO:0000259" key="2">
    <source>
        <dbReference type="PROSITE" id="PS50983"/>
    </source>
</evidence>
<evidence type="ECO:0000313" key="4">
    <source>
        <dbReference type="Proteomes" id="UP000261174"/>
    </source>
</evidence>
<accession>A0A3E1NZ97</accession>
<dbReference type="Gene3D" id="3.40.50.1980">
    <property type="entry name" value="Nitrogenase molybdenum iron protein domain"/>
    <property type="match status" value="2"/>
</dbReference>
<reference evidence="3 4" key="1">
    <citation type="submission" date="2018-08" db="EMBL/GenBank/DDBJ databases">
        <title>Chitinophaga sp. K20C18050901, a novel bacterium isolated from forest soil.</title>
        <authorList>
            <person name="Wang C."/>
        </authorList>
    </citation>
    <scope>NUCLEOTIDE SEQUENCE [LARGE SCALE GENOMIC DNA]</scope>
    <source>
        <strain evidence="3 4">K20C18050901</strain>
    </source>
</reference>
<evidence type="ECO:0000313" key="3">
    <source>
        <dbReference type="EMBL" id="RFM33215.1"/>
    </source>
</evidence>
<proteinExistence type="predicted"/>
<gene>
    <name evidence="3" type="ORF">DXN04_19485</name>
</gene>
<comment type="caution">
    <text evidence="3">The sequence shown here is derived from an EMBL/GenBank/DDBJ whole genome shotgun (WGS) entry which is preliminary data.</text>
</comment>
<dbReference type="NCBIfam" id="NF038402">
    <property type="entry name" value="TroA_like"/>
    <property type="match status" value="1"/>
</dbReference>
<dbReference type="RefSeq" id="WP_116855066.1">
    <property type="nucleotide sequence ID" value="NZ_QTJV01000007.1"/>
</dbReference>
<dbReference type="EMBL" id="QTJV01000007">
    <property type="protein sequence ID" value="RFM33215.1"/>
    <property type="molecule type" value="Genomic_DNA"/>
</dbReference>
<protein>
    <submittedName>
        <fullName evidence="3">Cobalamin-binding protein</fullName>
    </submittedName>
</protein>
<sequence>MSYIDQTGRELRWHFPPRRIVSLVPSQTELLFDLGLSTELVGVTKFCVHPPNHKLRIGGTKRLHIEKIKGLQPDLIIANKEENEREQVESLMKEFPVWVTDVHDLSGALEMIRQVSVITGRGEKGAQLCGEIIGAFNELAVLRKLSPLGVTRKKVAYFIWKDPWMVAGGDTFISAMLEQCGLENVFKGRTRYPVITLEELQHTDCQLVLLSSEPFPFKEAHFSSFPDWPVKLVDGEMFSWYGSRILRAVAYFREIFYQNQAFF</sequence>
<dbReference type="InterPro" id="IPR002491">
    <property type="entry name" value="ABC_transptr_periplasmic_BD"/>
</dbReference>
<keyword evidence="4" id="KW-1185">Reference proteome</keyword>
<dbReference type="SUPFAM" id="SSF53807">
    <property type="entry name" value="Helical backbone' metal receptor"/>
    <property type="match status" value="1"/>
</dbReference>
<keyword evidence="1" id="KW-0732">Signal</keyword>
<dbReference type="PANTHER" id="PTHR30535:SF35">
    <property type="entry name" value="PERIPLASMIC BINDING PROTEIN"/>
    <property type="match status" value="1"/>
</dbReference>
<evidence type="ECO:0000256" key="1">
    <source>
        <dbReference type="ARBA" id="ARBA00022729"/>
    </source>
</evidence>
<dbReference type="PROSITE" id="PS50983">
    <property type="entry name" value="FE_B12_PBP"/>
    <property type="match status" value="1"/>
</dbReference>
<dbReference type="InterPro" id="IPR050902">
    <property type="entry name" value="ABC_Transporter_SBP"/>
</dbReference>
<feature type="domain" description="Fe/B12 periplasmic-binding" evidence="2">
    <location>
        <begin position="19"/>
        <end position="263"/>
    </location>
</feature>
<dbReference type="Pfam" id="PF01497">
    <property type="entry name" value="Peripla_BP_2"/>
    <property type="match status" value="1"/>
</dbReference>